<name>A0ABQ4T819_METOR</name>
<gene>
    <name evidence="2" type="ORF">LKMONMHP_1975</name>
</gene>
<reference evidence="2" key="2">
    <citation type="submission" date="2021-08" db="EMBL/GenBank/DDBJ databases">
        <authorList>
            <person name="Tani A."/>
            <person name="Ola A."/>
            <person name="Ogura Y."/>
            <person name="Katsura K."/>
            <person name="Hayashi T."/>
        </authorList>
    </citation>
    <scope>NUCLEOTIDE SEQUENCE</scope>
    <source>
        <strain evidence="2">NBRC 15689</strain>
    </source>
</reference>
<proteinExistence type="predicted"/>
<sequence length="113" mass="11820">MSRDENRVRERAYYIWEDEGRIDGRAEAHWFQAEAELNPAPVTAVAAPVVEAQAAQSPAKVLKPRAPKAKSPAKAAAAQVAAAGTGRTKAAAPAKSAAKPRAPRATTGSIALH</sequence>
<dbReference type="EMBL" id="BPQV01000005">
    <property type="protein sequence ID" value="GJE27119.1"/>
    <property type="molecule type" value="Genomic_DNA"/>
</dbReference>
<reference evidence="2" key="1">
    <citation type="journal article" date="2021" name="Front. Microbiol.">
        <title>Comprehensive Comparative Genomics and Phenotyping of Methylobacterium Species.</title>
        <authorList>
            <person name="Alessa O."/>
            <person name="Ogura Y."/>
            <person name="Fujitani Y."/>
            <person name="Takami H."/>
            <person name="Hayashi T."/>
            <person name="Sahin N."/>
            <person name="Tani A."/>
        </authorList>
    </citation>
    <scope>NUCLEOTIDE SEQUENCE</scope>
    <source>
        <strain evidence="2">NBRC 15689</strain>
    </source>
</reference>
<evidence type="ECO:0000256" key="1">
    <source>
        <dbReference type="SAM" id="MobiDB-lite"/>
    </source>
</evidence>
<evidence type="ECO:0008006" key="4">
    <source>
        <dbReference type="Google" id="ProtNLM"/>
    </source>
</evidence>
<organism evidence="2 3">
    <name type="scientific">Methylobacterium organophilum</name>
    <dbReference type="NCBI Taxonomy" id="410"/>
    <lineage>
        <taxon>Bacteria</taxon>
        <taxon>Pseudomonadati</taxon>
        <taxon>Pseudomonadota</taxon>
        <taxon>Alphaproteobacteria</taxon>
        <taxon>Hyphomicrobiales</taxon>
        <taxon>Methylobacteriaceae</taxon>
        <taxon>Methylobacterium</taxon>
    </lineage>
</organism>
<dbReference type="RefSeq" id="WP_238310982.1">
    <property type="nucleotide sequence ID" value="NZ_BPQV01000005.1"/>
</dbReference>
<accession>A0ABQ4T819</accession>
<evidence type="ECO:0000313" key="3">
    <source>
        <dbReference type="Proteomes" id="UP001055156"/>
    </source>
</evidence>
<dbReference type="InterPro" id="IPR021327">
    <property type="entry name" value="DUF2934"/>
</dbReference>
<feature type="region of interest" description="Disordered" evidence="1">
    <location>
        <begin position="61"/>
        <end position="113"/>
    </location>
</feature>
<dbReference type="Proteomes" id="UP001055156">
    <property type="component" value="Unassembled WGS sequence"/>
</dbReference>
<comment type="caution">
    <text evidence="2">The sequence shown here is derived from an EMBL/GenBank/DDBJ whole genome shotgun (WGS) entry which is preliminary data.</text>
</comment>
<dbReference type="Pfam" id="PF11154">
    <property type="entry name" value="DUF2934"/>
    <property type="match status" value="1"/>
</dbReference>
<feature type="compositionally biased region" description="Low complexity" evidence="1">
    <location>
        <begin position="69"/>
        <end position="107"/>
    </location>
</feature>
<evidence type="ECO:0000313" key="2">
    <source>
        <dbReference type="EMBL" id="GJE27119.1"/>
    </source>
</evidence>
<keyword evidence="3" id="KW-1185">Reference proteome</keyword>
<protein>
    <recommendedName>
        <fullName evidence="4">DUF2934 domain-containing protein</fullName>
    </recommendedName>
</protein>